<dbReference type="Pfam" id="PF07525">
    <property type="entry name" value="SOCS_box"/>
    <property type="match status" value="1"/>
</dbReference>
<dbReference type="Proteomes" id="UP000499080">
    <property type="component" value="Unassembled WGS sequence"/>
</dbReference>
<dbReference type="CDD" id="cd03716">
    <property type="entry name" value="SOCS_ASB_like"/>
    <property type="match status" value="1"/>
</dbReference>
<dbReference type="EMBL" id="BGPR01003274">
    <property type="protein sequence ID" value="GBM85947.1"/>
    <property type="molecule type" value="Genomic_DNA"/>
</dbReference>
<evidence type="ECO:0000313" key="3">
    <source>
        <dbReference type="Proteomes" id="UP000499080"/>
    </source>
</evidence>
<proteinExistence type="predicted"/>
<feature type="domain" description="SOCS box" evidence="1">
    <location>
        <begin position="431"/>
        <end position="482"/>
    </location>
</feature>
<dbReference type="GO" id="GO:0035556">
    <property type="term" value="P:intracellular signal transduction"/>
    <property type="evidence" value="ECO:0007669"/>
    <property type="project" value="InterPro"/>
</dbReference>
<dbReference type="AlphaFoldDB" id="A0A4Y2J736"/>
<dbReference type="SMART" id="SM00969">
    <property type="entry name" value="SOCS_box"/>
    <property type="match status" value="1"/>
</dbReference>
<dbReference type="InterPro" id="IPR036036">
    <property type="entry name" value="SOCS_box-like_dom_sf"/>
</dbReference>
<comment type="caution">
    <text evidence="2">The sequence shown here is derived from an EMBL/GenBank/DDBJ whole genome shotgun (WGS) entry which is preliminary data.</text>
</comment>
<dbReference type="InterPro" id="IPR001496">
    <property type="entry name" value="SOCS_box"/>
</dbReference>
<name>A0A4Y2J736_ARAVE</name>
<organism evidence="2 3">
    <name type="scientific">Araneus ventricosus</name>
    <name type="common">Orbweaver spider</name>
    <name type="synonym">Epeira ventricosa</name>
    <dbReference type="NCBI Taxonomy" id="182803"/>
    <lineage>
        <taxon>Eukaryota</taxon>
        <taxon>Metazoa</taxon>
        <taxon>Ecdysozoa</taxon>
        <taxon>Arthropoda</taxon>
        <taxon>Chelicerata</taxon>
        <taxon>Arachnida</taxon>
        <taxon>Araneae</taxon>
        <taxon>Araneomorphae</taxon>
        <taxon>Entelegynae</taxon>
        <taxon>Araneoidea</taxon>
        <taxon>Araneidae</taxon>
        <taxon>Araneus</taxon>
    </lineage>
</organism>
<evidence type="ECO:0000259" key="1">
    <source>
        <dbReference type="PROSITE" id="PS50225"/>
    </source>
</evidence>
<reference evidence="2 3" key="1">
    <citation type="journal article" date="2019" name="Sci. Rep.">
        <title>Orb-weaving spider Araneus ventricosus genome elucidates the spidroin gene catalogue.</title>
        <authorList>
            <person name="Kono N."/>
            <person name="Nakamura H."/>
            <person name="Ohtoshi R."/>
            <person name="Moran D.A.P."/>
            <person name="Shinohara A."/>
            <person name="Yoshida Y."/>
            <person name="Fujiwara M."/>
            <person name="Mori M."/>
            <person name="Tomita M."/>
            <person name="Arakawa K."/>
        </authorList>
    </citation>
    <scope>NUCLEOTIDE SEQUENCE [LARGE SCALE GENOMIC DNA]</scope>
</reference>
<dbReference type="OrthoDB" id="6428137at2759"/>
<sequence length="485" mass="56211">MEHVAKFLDTETSVDLAHKILICSKFSHTSSVDALNLIDYQYKSGSSDFLEDSRCLLRNSICDLYKQNIDASVASLQNPFIHAAFAPIKVVKGNKVCCRCEKVFTVRLCQYRMLTPNCVQFTRKIAGKKFTDHPSVNYLNLLDYTSKAYDFFPHIDTRWYNKDIFAHFLPLFQRDIKHFPVKLLPILLPKLITALKLLDMEDSSTVSLNFYFQVIDAILEKKYQEPSLLIKIWKSVLMSERFMVCAFEKLTDHLPNRSNERLKWVLIMASYLQFDFYGAWVRGNKLRNFPNCPVSSAMISGNFKEMKTLLDNGFLKNTKLFASYNVLLRILVRLDSRLSNPLERSAFGQMPIVREVLIFLIVRHIHREDNLCSELDKCFYLLWSSIPDPTITKQQLMAEKRIVFLRSPANQDTAELKEEMDTIVNSYDKMLFGTERTPRSLCHLCRCFIRRALSVSGNLPHGVAQLEISKNLQSYLLLTIPQDFL</sequence>
<protein>
    <recommendedName>
        <fullName evidence="1">SOCS box domain-containing protein</fullName>
    </recommendedName>
</protein>
<dbReference type="Gene3D" id="1.10.750.20">
    <property type="entry name" value="SOCS box"/>
    <property type="match status" value="1"/>
</dbReference>
<gene>
    <name evidence="2" type="ORF">AVEN_262112_1</name>
</gene>
<evidence type="ECO:0000313" key="2">
    <source>
        <dbReference type="EMBL" id="GBM85947.1"/>
    </source>
</evidence>
<dbReference type="PROSITE" id="PS50225">
    <property type="entry name" value="SOCS"/>
    <property type="match status" value="1"/>
</dbReference>
<accession>A0A4Y2J736</accession>
<dbReference type="SUPFAM" id="SSF158235">
    <property type="entry name" value="SOCS box-like"/>
    <property type="match status" value="1"/>
</dbReference>
<keyword evidence="3" id="KW-1185">Reference proteome</keyword>